<dbReference type="AlphaFoldDB" id="S2Z0Z0"/>
<dbReference type="FunFam" id="1.20.200.10:FF:000001">
    <property type="entry name" value="Fumarate hydratase, mitochondrial"/>
    <property type="match status" value="1"/>
</dbReference>
<evidence type="ECO:0000256" key="6">
    <source>
        <dbReference type="RuleBase" id="RU362017"/>
    </source>
</evidence>
<dbReference type="EMBL" id="ATBY01000009">
    <property type="protein sequence ID" value="EPD70141.1"/>
    <property type="molecule type" value="Genomic_DNA"/>
</dbReference>
<proteinExistence type="inferred from homology"/>
<dbReference type="FunFam" id="1.10.275.10:FF:000001">
    <property type="entry name" value="Fumarate hydratase, mitochondrial"/>
    <property type="match status" value="1"/>
</dbReference>
<dbReference type="InterPro" id="IPR020557">
    <property type="entry name" value="Fumarate_lyase_CS"/>
</dbReference>
<dbReference type="PROSITE" id="PS00163">
    <property type="entry name" value="FUMARATE_LYASES"/>
    <property type="match status" value="1"/>
</dbReference>
<sequence length="480" mass="51599">MADNTNSTNNSTRTEEDLLGTMEISNDHYYGIHTQRAIDNYQISGVTVNSQPNFIRGMVYTKKATSIANNKVGALSKEKSDAINWACDRILNDGACMDQFPIDLFQGGAGTSLNMNTNEVVANVALEHLGKNKGDYDVIHPNDDVNMSQSTNDAYPTGLKLGFYAGVQSLVEELEKLIGSFDAKGKEFASVLKMGRTQLQDAVPMSLGQEFYGYAHTLGDEIDNLQRAAKELLVVNLGATAIGTELNTPDGFTEAVTKALAEVTGLDITSAPDLVAATSDQAAYVSVHAALRRLAIKLSKTCNDLRLLASGPRAGLKEINLPERAAGSSIMPAKVNPVIPEVVNQVCFKVFGNDVTVGYASEAGQLELNVMEPATGQAMFESLTILTNAMKTLREKCVDGITANPEICKNHVHSSIGVITYLNPFIGHAAGDRIGKEAAETGKPVRDLVLEHGLLDEETLDKVLSDENLINPSMDIAPHK</sequence>
<evidence type="ECO:0000256" key="2">
    <source>
        <dbReference type="ARBA" id="ARBA00012992"/>
    </source>
</evidence>
<feature type="domain" description="Fumarase C C-terminal" evidence="8">
    <location>
        <begin position="419"/>
        <end position="470"/>
    </location>
</feature>
<dbReference type="HOGENOM" id="CLU_021594_4_1_11"/>
<dbReference type="Gene3D" id="1.10.275.10">
    <property type="entry name" value="Fumarase/aspartase (N-terminal domain)"/>
    <property type="match status" value="1"/>
</dbReference>
<dbReference type="Gene3D" id="1.20.200.10">
    <property type="entry name" value="Fumarase/aspartase (Central domain)"/>
    <property type="match status" value="1"/>
</dbReference>
<dbReference type="PATRIC" id="fig|1125779.3.peg.561"/>
<comment type="catalytic activity">
    <reaction evidence="6">
        <text>L-aspartate = fumarate + NH4(+)</text>
        <dbReference type="Rhea" id="RHEA:16601"/>
        <dbReference type="ChEBI" id="CHEBI:28938"/>
        <dbReference type="ChEBI" id="CHEBI:29806"/>
        <dbReference type="ChEBI" id="CHEBI:29991"/>
        <dbReference type="EC" id="4.3.1.1"/>
    </reaction>
</comment>
<dbReference type="InterPro" id="IPR000362">
    <property type="entry name" value="Fumarate_lyase_fam"/>
</dbReference>
<dbReference type="GO" id="GO:0008797">
    <property type="term" value="F:aspartate ammonia-lyase activity"/>
    <property type="evidence" value="ECO:0007669"/>
    <property type="project" value="UniProtKB-UniRule"/>
</dbReference>
<dbReference type="GO" id="GO:0006531">
    <property type="term" value="P:aspartate metabolic process"/>
    <property type="evidence" value="ECO:0007669"/>
    <property type="project" value="InterPro"/>
</dbReference>
<protein>
    <recommendedName>
        <fullName evidence="3 5">Aspartate ammonia-lyase</fullName>
        <shortName evidence="6">Aspartase</shortName>
        <ecNumber evidence="2 5">4.3.1.1</ecNumber>
    </recommendedName>
</protein>
<keyword evidence="10" id="KW-1185">Reference proteome</keyword>
<dbReference type="CDD" id="cd01357">
    <property type="entry name" value="Aspartase"/>
    <property type="match status" value="1"/>
</dbReference>
<evidence type="ECO:0000313" key="9">
    <source>
        <dbReference type="EMBL" id="EPD70141.1"/>
    </source>
</evidence>
<evidence type="ECO:0000256" key="1">
    <source>
        <dbReference type="ARBA" id="ARBA00005596"/>
    </source>
</evidence>
<dbReference type="NCBIfam" id="NF008909">
    <property type="entry name" value="PRK12273.1"/>
    <property type="match status" value="1"/>
</dbReference>
<evidence type="ECO:0000259" key="7">
    <source>
        <dbReference type="Pfam" id="PF00206"/>
    </source>
</evidence>
<dbReference type="EC" id="4.3.1.1" evidence="2 5"/>
<dbReference type="InterPro" id="IPR022761">
    <property type="entry name" value="Fumarate_lyase_N"/>
</dbReference>
<evidence type="ECO:0000259" key="8">
    <source>
        <dbReference type="Pfam" id="PF10415"/>
    </source>
</evidence>
<organism evidence="9 10">
    <name type="scientific">Corynebacterium pyruviciproducens ATCC BAA-1742</name>
    <dbReference type="NCBI Taxonomy" id="1125779"/>
    <lineage>
        <taxon>Bacteria</taxon>
        <taxon>Bacillati</taxon>
        <taxon>Actinomycetota</taxon>
        <taxon>Actinomycetes</taxon>
        <taxon>Mycobacteriales</taxon>
        <taxon>Corynebacteriaceae</taxon>
        <taxon>Corynebacterium</taxon>
    </lineage>
</organism>
<dbReference type="Gene3D" id="1.10.40.30">
    <property type="entry name" value="Fumarase/aspartase (C-terminal domain)"/>
    <property type="match status" value="1"/>
</dbReference>
<dbReference type="Pfam" id="PF10415">
    <property type="entry name" value="FumaraseC_C"/>
    <property type="match status" value="1"/>
</dbReference>
<comment type="caution">
    <text evidence="9">The sequence shown here is derived from an EMBL/GenBank/DDBJ whole genome shotgun (WGS) entry which is preliminary data.</text>
</comment>
<dbReference type="InterPro" id="IPR024083">
    <property type="entry name" value="Fumarase/histidase_N"/>
</dbReference>
<dbReference type="GO" id="GO:0005829">
    <property type="term" value="C:cytosol"/>
    <property type="evidence" value="ECO:0007669"/>
    <property type="project" value="TreeGrafter"/>
</dbReference>
<dbReference type="STRING" id="1125779.HMPREF1219_00574"/>
<dbReference type="eggNOG" id="COG1027">
    <property type="taxonomic scope" value="Bacteria"/>
</dbReference>
<evidence type="ECO:0000256" key="3">
    <source>
        <dbReference type="ARBA" id="ARBA00016146"/>
    </source>
</evidence>
<dbReference type="PANTHER" id="PTHR42696:SF2">
    <property type="entry name" value="ASPARTATE AMMONIA-LYASE"/>
    <property type="match status" value="1"/>
</dbReference>
<dbReference type="InterPro" id="IPR004708">
    <property type="entry name" value="ApsA"/>
</dbReference>
<dbReference type="GO" id="GO:0006099">
    <property type="term" value="P:tricarboxylic acid cycle"/>
    <property type="evidence" value="ECO:0007669"/>
    <property type="project" value="InterPro"/>
</dbReference>
<dbReference type="PANTHER" id="PTHR42696">
    <property type="entry name" value="ASPARTATE AMMONIA-LYASE"/>
    <property type="match status" value="1"/>
</dbReference>
<evidence type="ECO:0000256" key="5">
    <source>
        <dbReference type="NCBIfam" id="TIGR00839"/>
    </source>
</evidence>
<keyword evidence="4 6" id="KW-0456">Lyase</keyword>
<evidence type="ECO:0000313" key="10">
    <source>
        <dbReference type="Proteomes" id="UP000014408"/>
    </source>
</evidence>
<accession>S2Z0Z0</accession>
<dbReference type="RefSeq" id="WP_016457489.1">
    <property type="nucleotide sequence ID" value="NZ_KE150446.1"/>
</dbReference>
<reference evidence="9 10" key="1">
    <citation type="submission" date="2013-05" db="EMBL/GenBank/DDBJ databases">
        <title>The Genome Sequence of Corynebacterium pyruviciproducens 1773O (ATCC BAA-1742).</title>
        <authorList>
            <consortium name="The Broad Institute Genomics Platform"/>
            <person name="Earl A."/>
            <person name="Ward D."/>
            <person name="Feldgarden M."/>
            <person name="Gevers D."/>
            <person name="Tong J."/>
            <person name="Walker B."/>
            <person name="Young S."/>
            <person name="Zeng Q."/>
            <person name="Gargeya S."/>
            <person name="Fitzgerald M."/>
            <person name="Haas B."/>
            <person name="Abouelleil A."/>
            <person name="Allen A.W."/>
            <person name="Alvarado L."/>
            <person name="Arachchi H.M."/>
            <person name="Berlin A.M."/>
            <person name="Chapman S.B."/>
            <person name="Gainer-Dewar J."/>
            <person name="Goldberg J."/>
            <person name="Griggs A."/>
            <person name="Gujja S."/>
            <person name="Hansen M."/>
            <person name="Howarth C."/>
            <person name="Imamovic A."/>
            <person name="Ireland A."/>
            <person name="Larimer J."/>
            <person name="McCowan C."/>
            <person name="Murphy C."/>
            <person name="Pearson M."/>
            <person name="Poon T.W."/>
            <person name="Priest M."/>
            <person name="Roberts A."/>
            <person name="Saif S."/>
            <person name="Shea T."/>
            <person name="Sisk P."/>
            <person name="Sykes S."/>
            <person name="Wortman J."/>
            <person name="Nusbaum C."/>
            <person name="Birren B."/>
        </authorList>
    </citation>
    <scope>NUCLEOTIDE SEQUENCE [LARGE SCALE GENOMIC DNA]</scope>
    <source>
        <strain evidence="9 10">ATCC BAA-1742</strain>
    </source>
</reference>
<dbReference type="InterPro" id="IPR008948">
    <property type="entry name" value="L-Aspartase-like"/>
</dbReference>
<evidence type="ECO:0000256" key="4">
    <source>
        <dbReference type="ARBA" id="ARBA00023239"/>
    </source>
</evidence>
<dbReference type="NCBIfam" id="TIGR00839">
    <property type="entry name" value="aspA"/>
    <property type="match status" value="1"/>
</dbReference>
<gene>
    <name evidence="9" type="ORF">HMPREF1219_00574</name>
</gene>
<dbReference type="InterPro" id="IPR018951">
    <property type="entry name" value="Fumarase_C_C"/>
</dbReference>
<feature type="domain" description="Fumarate lyase N-terminal" evidence="7">
    <location>
        <begin position="20"/>
        <end position="352"/>
    </location>
</feature>
<dbReference type="InterPro" id="IPR051546">
    <property type="entry name" value="Aspartate_Ammonia-Lyase"/>
</dbReference>
<dbReference type="PRINTS" id="PR00149">
    <property type="entry name" value="FUMRATELYASE"/>
</dbReference>
<name>S2Z0Z0_9CORY</name>
<comment type="similarity">
    <text evidence="1 6">Belongs to the class-II fumarase/aspartase family. Aspartase subfamily.</text>
</comment>
<dbReference type="Pfam" id="PF00206">
    <property type="entry name" value="Lyase_1"/>
    <property type="match status" value="1"/>
</dbReference>
<dbReference type="Proteomes" id="UP000014408">
    <property type="component" value="Unassembled WGS sequence"/>
</dbReference>
<dbReference type="SUPFAM" id="SSF48557">
    <property type="entry name" value="L-aspartase-like"/>
    <property type="match status" value="1"/>
</dbReference>